<keyword evidence="9" id="KW-0862">Zinc</keyword>
<keyword evidence="4 10" id="KW-0489">Methyltransferase</keyword>
<feature type="domain" description="C3H1-type" evidence="11">
    <location>
        <begin position="342"/>
        <end position="369"/>
    </location>
</feature>
<evidence type="ECO:0000256" key="8">
    <source>
        <dbReference type="ARBA" id="ARBA00047957"/>
    </source>
</evidence>
<keyword evidence="13" id="KW-1185">Reference proteome</keyword>
<keyword evidence="9" id="KW-0479">Metal-binding</keyword>
<dbReference type="EC" id="2.1.1.211" evidence="10"/>
<feature type="zinc finger region" description="C3H1-type" evidence="9">
    <location>
        <begin position="342"/>
        <end position="369"/>
    </location>
</feature>
<reference evidence="12 13" key="1">
    <citation type="submission" date="2020-02" db="EMBL/GenBank/DDBJ databases">
        <authorList>
            <person name="Ferguson B K."/>
        </authorList>
    </citation>
    <scope>NUCLEOTIDE SEQUENCE [LARGE SCALE GENOMIC DNA]</scope>
</reference>
<comment type="subcellular location">
    <subcellularLocation>
        <location evidence="1 10">Cytoplasm</location>
    </subcellularLocation>
</comment>
<evidence type="ECO:0000259" key="11">
    <source>
        <dbReference type="PROSITE" id="PS50103"/>
    </source>
</evidence>
<accession>A0A6H5HFU6</accession>
<sequence length="369" mass="42361">MTTVDVRNVDPDRVWKALGLWIFKPSAHNKTIGTANFICADENQSPKPSDLVKLKINRATSYSDIKTSVVRIFEENNVKYNEDFVFWDLRCGAWTILRLCLPKNGEFRVSSISVIQCGNHSDELSPWIPVIAMLSSERTNFFLLPCCAFEFSGVKFKRTDSSKSVYMGYLDYLENLTRTLGFNVSRDRLKIPSTKRICLVSDGRLSAPPSSQFIKELVNDRCRDITAQEVNSGDLVANFQPRQSIEKVRNCTQLDRNFVTTLIAKISKILLTDASLSLSWQQGSPIAIPNLAEKLDRDDLLKLKSECGGLQTFLRNHRYIFQILNGKVNFRRPAIQETRPMKWKTKPCWFFINHPQSCPLRDEECYFIH</sequence>
<evidence type="ECO:0000256" key="10">
    <source>
        <dbReference type="RuleBase" id="RU368004"/>
    </source>
</evidence>
<dbReference type="InterPro" id="IPR011671">
    <property type="entry name" value="tRNA_uracil_MeTrfase"/>
</dbReference>
<evidence type="ECO:0000256" key="4">
    <source>
        <dbReference type="ARBA" id="ARBA00022603"/>
    </source>
</evidence>
<protein>
    <recommendedName>
        <fullName evidence="10">tRNA (uracil-O(2)-)-methyltransferase</fullName>
        <ecNumber evidence="10">2.1.1.211</ecNumber>
    </recommendedName>
</protein>
<evidence type="ECO:0000313" key="13">
    <source>
        <dbReference type="Proteomes" id="UP000479000"/>
    </source>
</evidence>
<evidence type="ECO:0000256" key="2">
    <source>
        <dbReference type="ARBA" id="ARBA00009056"/>
    </source>
</evidence>
<evidence type="ECO:0000256" key="3">
    <source>
        <dbReference type="ARBA" id="ARBA00022490"/>
    </source>
</evidence>
<organism evidence="12 13">
    <name type="scientific">Nesidiocoris tenuis</name>
    <dbReference type="NCBI Taxonomy" id="355587"/>
    <lineage>
        <taxon>Eukaryota</taxon>
        <taxon>Metazoa</taxon>
        <taxon>Ecdysozoa</taxon>
        <taxon>Arthropoda</taxon>
        <taxon>Hexapoda</taxon>
        <taxon>Insecta</taxon>
        <taxon>Pterygota</taxon>
        <taxon>Neoptera</taxon>
        <taxon>Paraneoptera</taxon>
        <taxon>Hemiptera</taxon>
        <taxon>Heteroptera</taxon>
        <taxon>Panheteroptera</taxon>
        <taxon>Cimicomorpha</taxon>
        <taxon>Miridae</taxon>
        <taxon>Dicyphina</taxon>
        <taxon>Nesidiocoris</taxon>
    </lineage>
</organism>
<dbReference type="EMBL" id="CADCXU010029337">
    <property type="protein sequence ID" value="CAB0015670.1"/>
    <property type="molecule type" value="Genomic_DNA"/>
</dbReference>
<dbReference type="GO" id="GO:0005737">
    <property type="term" value="C:cytoplasm"/>
    <property type="evidence" value="ECO:0007669"/>
    <property type="project" value="UniProtKB-SubCell"/>
</dbReference>
<keyword evidence="7 10" id="KW-0819">tRNA processing</keyword>
<dbReference type="PROSITE" id="PS50103">
    <property type="entry name" value="ZF_C3H1"/>
    <property type="match status" value="1"/>
</dbReference>
<evidence type="ECO:0000256" key="7">
    <source>
        <dbReference type="ARBA" id="ARBA00022694"/>
    </source>
</evidence>
<keyword evidence="6 10" id="KW-0949">S-adenosyl-L-methionine</keyword>
<gene>
    <name evidence="12" type="ORF">NTEN_LOCUS20010</name>
</gene>
<evidence type="ECO:0000256" key="6">
    <source>
        <dbReference type="ARBA" id="ARBA00022691"/>
    </source>
</evidence>
<proteinExistence type="inferred from homology"/>
<dbReference type="GO" id="GO:0030488">
    <property type="term" value="P:tRNA methylation"/>
    <property type="evidence" value="ECO:0007669"/>
    <property type="project" value="UniProtKB-UniRule"/>
</dbReference>
<dbReference type="PANTHER" id="PTHR21210:SF0">
    <property type="entry name" value="TRNA (URACIL-O(2)-)-METHYLTRANSFERASE-RELATED"/>
    <property type="match status" value="1"/>
</dbReference>
<evidence type="ECO:0000256" key="5">
    <source>
        <dbReference type="ARBA" id="ARBA00022679"/>
    </source>
</evidence>
<comment type="catalytic activity">
    <reaction evidence="8 10">
        <text>uridine(44) in tRNA(Ser) + S-adenosyl-L-methionine = 2'-O-methyluridine(44) in tRNA(Ser) + S-adenosyl-L-homocysteine + H(+)</text>
        <dbReference type="Rhea" id="RHEA:43100"/>
        <dbReference type="Rhea" id="RHEA-COMP:10339"/>
        <dbReference type="Rhea" id="RHEA-COMP:10340"/>
        <dbReference type="ChEBI" id="CHEBI:15378"/>
        <dbReference type="ChEBI" id="CHEBI:57856"/>
        <dbReference type="ChEBI" id="CHEBI:59789"/>
        <dbReference type="ChEBI" id="CHEBI:65315"/>
        <dbReference type="ChEBI" id="CHEBI:74478"/>
        <dbReference type="EC" id="2.1.1.211"/>
    </reaction>
</comment>
<evidence type="ECO:0000256" key="1">
    <source>
        <dbReference type="ARBA" id="ARBA00004496"/>
    </source>
</evidence>
<dbReference type="OrthoDB" id="10047021at2759"/>
<dbReference type="GO" id="GO:0008270">
    <property type="term" value="F:zinc ion binding"/>
    <property type="evidence" value="ECO:0007669"/>
    <property type="project" value="UniProtKB-KW"/>
</dbReference>
<evidence type="ECO:0000313" key="12">
    <source>
        <dbReference type="EMBL" id="CAB0015670.1"/>
    </source>
</evidence>
<keyword evidence="3 10" id="KW-0963">Cytoplasm</keyword>
<dbReference type="AlphaFoldDB" id="A0A6H5HFU6"/>
<name>A0A6H5HFU6_9HEMI</name>
<dbReference type="Proteomes" id="UP000479000">
    <property type="component" value="Unassembled WGS sequence"/>
</dbReference>
<dbReference type="InterPro" id="IPR000571">
    <property type="entry name" value="Znf_CCCH"/>
</dbReference>
<dbReference type="PANTHER" id="PTHR21210">
    <property type="entry name" value="TRNA (URACIL-O(2)-)-METHYLTRANSFERASE-RELATED"/>
    <property type="match status" value="1"/>
</dbReference>
<dbReference type="GO" id="GO:0141101">
    <property type="term" value="F:tRNA(Ser) (uridine(44)-2'-O-)-methyltransferase activity"/>
    <property type="evidence" value="ECO:0007669"/>
    <property type="project" value="UniProtKB-EC"/>
</dbReference>
<keyword evidence="9" id="KW-0863">Zinc-finger</keyword>
<comment type="function">
    <text evidence="10">Adenosyl-L-methionine (AdoMet)-dependent tRNA (uracil-O(2)-)-methyltransferase.</text>
</comment>
<keyword evidence="5 10" id="KW-0808">Transferase</keyword>
<comment type="similarity">
    <text evidence="2 10">Belongs to the TRM44 family.</text>
</comment>
<evidence type="ECO:0000256" key="9">
    <source>
        <dbReference type="PROSITE-ProRule" id="PRU00723"/>
    </source>
</evidence>